<keyword evidence="2" id="KW-0472">Membrane</keyword>
<dbReference type="Proteomes" id="UP000547674">
    <property type="component" value="Unassembled WGS sequence"/>
</dbReference>
<keyword evidence="2" id="KW-0874">Quinone</keyword>
<evidence type="ECO:0000256" key="1">
    <source>
        <dbReference type="ARBA" id="ARBA00005698"/>
    </source>
</evidence>
<dbReference type="InterPro" id="IPR042106">
    <property type="entry name" value="Nuo/plastoQ_OxRdtase_6_NuoJ"/>
</dbReference>
<name>A0A7Y2E6E7_UNCEI</name>
<comment type="caution">
    <text evidence="3">The sequence shown here is derived from an EMBL/GenBank/DDBJ whole genome shotgun (WGS) entry which is preliminary data.</text>
</comment>
<protein>
    <recommendedName>
        <fullName evidence="2">NADH-quinone oxidoreductase subunit J</fullName>
        <ecNumber evidence="2">7.1.1.-</ecNumber>
    </recommendedName>
</protein>
<comment type="similarity">
    <text evidence="1 2">Belongs to the complex I subunit 6 family.</text>
</comment>
<dbReference type="PANTHER" id="PTHR33269">
    <property type="entry name" value="NADH-UBIQUINONE OXIDOREDUCTASE CHAIN 6"/>
    <property type="match status" value="1"/>
</dbReference>
<proteinExistence type="inferred from homology"/>
<dbReference type="PANTHER" id="PTHR33269:SF17">
    <property type="entry name" value="NADH-UBIQUINONE OXIDOREDUCTASE CHAIN 6"/>
    <property type="match status" value="1"/>
</dbReference>
<evidence type="ECO:0000256" key="2">
    <source>
        <dbReference type="RuleBase" id="RU004429"/>
    </source>
</evidence>
<evidence type="ECO:0000313" key="4">
    <source>
        <dbReference type="Proteomes" id="UP000547674"/>
    </source>
</evidence>
<evidence type="ECO:0000313" key="3">
    <source>
        <dbReference type="EMBL" id="NNF05247.1"/>
    </source>
</evidence>
<comment type="caution">
    <text evidence="2">Lacks conserved residue(s) required for the propagation of feature annotation.</text>
</comment>
<feature type="transmembrane region" description="Helical" evidence="2">
    <location>
        <begin position="145"/>
        <end position="166"/>
    </location>
</feature>
<dbReference type="InterPro" id="IPR001457">
    <property type="entry name" value="NADH_UbQ/plastoQ_OxRdtase_su6"/>
</dbReference>
<feature type="transmembrane region" description="Helical" evidence="2">
    <location>
        <begin position="95"/>
        <end position="117"/>
    </location>
</feature>
<dbReference type="EC" id="7.1.1.-" evidence="2"/>
<dbReference type="AlphaFoldDB" id="A0A7Y2E6E7"/>
<comment type="catalytic activity">
    <reaction evidence="2">
        <text>a quinone + NADH + 5 H(+)(in) = a quinol + NAD(+) + 4 H(+)(out)</text>
        <dbReference type="Rhea" id="RHEA:57888"/>
        <dbReference type="ChEBI" id="CHEBI:15378"/>
        <dbReference type="ChEBI" id="CHEBI:24646"/>
        <dbReference type="ChEBI" id="CHEBI:57540"/>
        <dbReference type="ChEBI" id="CHEBI:57945"/>
        <dbReference type="ChEBI" id="CHEBI:132124"/>
    </reaction>
</comment>
<dbReference type="Gene3D" id="1.20.120.1200">
    <property type="entry name" value="NADH-ubiquinone/plastoquinone oxidoreductase chain 6, subunit NuoJ"/>
    <property type="match status" value="1"/>
</dbReference>
<dbReference type="Pfam" id="PF00499">
    <property type="entry name" value="Oxidored_q3"/>
    <property type="match status" value="1"/>
</dbReference>
<reference evidence="3 4" key="1">
    <citation type="submission" date="2020-03" db="EMBL/GenBank/DDBJ databases">
        <title>Metabolic flexibility allows generalist bacteria to become dominant in a frequently disturbed ecosystem.</title>
        <authorList>
            <person name="Chen Y.-J."/>
            <person name="Leung P.M."/>
            <person name="Bay S.K."/>
            <person name="Hugenholtz P."/>
            <person name="Kessler A.J."/>
            <person name="Shelley G."/>
            <person name="Waite D.W."/>
            <person name="Cook P.L."/>
            <person name="Greening C."/>
        </authorList>
    </citation>
    <scope>NUCLEOTIDE SEQUENCE [LARGE SCALE GENOMIC DNA]</scope>
    <source>
        <strain evidence="3">SS_bin_28</strain>
    </source>
</reference>
<keyword evidence="2" id="KW-0812">Transmembrane</keyword>
<dbReference type="GO" id="GO:0005886">
    <property type="term" value="C:plasma membrane"/>
    <property type="evidence" value="ECO:0007669"/>
    <property type="project" value="UniProtKB-SubCell"/>
</dbReference>
<dbReference type="GO" id="GO:0048038">
    <property type="term" value="F:quinone binding"/>
    <property type="evidence" value="ECO:0007669"/>
    <property type="project" value="UniProtKB-UniRule"/>
</dbReference>
<sequence length="185" mass="19349">MALVAFLLLSLVAIAGALLVVMNRSPIYSALSLVGVFAATAVLYLMLSAPFLAVLQILVYAGAIMVLFVFVIMLLSLREDESGELFGLPTGMRRLTAVVLSGLLLAQFAFLGGTMVVTGKTGTPPADGEALGTAVALGERLYQAYLVPFQMVGILLLVAIVGAVAITRRHGRGLEGHMGGEEEQA</sequence>
<feature type="transmembrane region" description="Helical" evidence="2">
    <location>
        <begin position="27"/>
        <end position="47"/>
    </location>
</feature>
<feature type="transmembrane region" description="Helical" evidence="2">
    <location>
        <begin position="54"/>
        <end position="75"/>
    </location>
</feature>
<organism evidence="3 4">
    <name type="scientific">Eiseniibacteriota bacterium</name>
    <dbReference type="NCBI Taxonomy" id="2212470"/>
    <lineage>
        <taxon>Bacteria</taxon>
        <taxon>Candidatus Eiseniibacteriota</taxon>
    </lineage>
</organism>
<accession>A0A7Y2E6E7</accession>
<comment type="subcellular location">
    <subcellularLocation>
        <location evidence="2">Cell membrane</location>
        <topology evidence="2">Multi-pass membrane protein</topology>
    </subcellularLocation>
</comment>
<comment type="function">
    <text evidence="2">NDH-1 shuttles electrons from NADH, via FMN and iron-sulfur (Fe-S) centers, to quinones in the respiratory chain. Couples the redox reaction to proton translocation (for every two electrons transferred, four hydrogen ions are translocated across the cytoplasmic membrane), and thus conserves the redox energy in a proton gradient.</text>
</comment>
<dbReference type="GO" id="GO:0008137">
    <property type="term" value="F:NADH dehydrogenase (ubiquinone) activity"/>
    <property type="evidence" value="ECO:0007669"/>
    <property type="project" value="UniProtKB-UniRule"/>
</dbReference>
<keyword evidence="2" id="KW-0520">NAD</keyword>
<keyword evidence="2" id="KW-1003">Cell membrane</keyword>
<keyword evidence="2" id="KW-1133">Transmembrane helix</keyword>
<dbReference type="EMBL" id="JABDJR010000021">
    <property type="protein sequence ID" value="NNF05247.1"/>
    <property type="molecule type" value="Genomic_DNA"/>
</dbReference>
<gene>
    <name evidence="3" type="ORF">HKN21_00670</name>
</gene>